<keyword evidence="4" id="KW-1185">Reference proteome</keyword>
<dbReference type="RefSeq" id="WP_259865621.1">
    <property type="nucleotide sequence ID" value="NZ_JAMQJZ010000006.1"/>
</dbReference>
<feature type="chain" id="PRO_5040936631" description="DUF4825 domain-containing protein" evidence="1">
    <location>
        <begin position="22"/>
        <end position="187"/>
    </location>
</feature>
<evidence type="ECO:0000313" key="3">
    <source>
        <dbReference type="EMBL" id="MDC3420737.1"/>
    </source>
</evidence>
<name>A0A9X3WJ63_9BACI</name>
<sequence>MTLKKPVFFILFAASILFTTACTESESSFTVQTMDDVKLDVLKDYIGTQVDSNSDVQVIVEELVGGETLETLNLTNEMINVTYDLYEGSIMEDDVTAYWLDGNNVEKNFYFNAIYLTILVPNAKEFHFHVGDASLSVTREDIERVLSAHTNYPKKGNQLSTETVSKYIDNNHGTFKEMAENYQEYFK</sequence>
<feature type="signal peptide" evidence="1">
    <location>
        <begin position="1"/>
        <end position="21"/>
    </location>
</feature>
<dbReference type="InterPro" id="IPR032250">
    <property type="entry name" value="DUF4825"/>
</dbReference>
<keyword evidence="1" id="KW-0732">Signal</keyword>
<dbReference type="EMBL" id="JAMQJZ010000006">
    <property type="protein sequence ID" value="MDC3420737.1"/>
    <property type="molecule type" value="Genomic_DNA"/>
</dbReference>
<protein>
    <recommendedName>
        <fullName evidence="2">DUF4825 domain-containing protein</fullName>
    </recommendedName>
</protein>
<dbReference type="PROSITE" id="PS51257">
    <property type="entry name" value="PROKAR_LIPOPROTEIN"/>
    <property type="match status" value="1"/>
</dbReference>
<reference evidence="3" key="1">
    <citation type="submission" date="2022-06" db="EMBL/GenBank/DDBJ databases">
        <title>Aquibacillus sp. a new bacterium isolated from soil saline samples.</title>
        <authorList>
            <person name="Galisteo C."/>
            <person name="De La Haba R."/>
            <person name="Sanchez-Porro C."/>
            <person name="Ventosa A."/>
        </authorList>
    </citation>
    <scope>NUCLEOTIDE SEQUENCE</scope>
    <source>
        <strain evidence="3">JCM 12387</strain>
    </source>
</reference>
<gene>
    <name evidence="3" type="ORF">NC661_10190</name>
</gene>
<dbReference type="Proteomes" id="UP001145072">
    <property type="component" value="Unassembled WGS sequence"/>
</dbReference>
<organism evidence="3 4">
    <name type="scientific">Aquibacillus koreensis</name>
    <dbReference type="NCBI Taxonomy" id="279446"/>
    <lineage>
        <taxon>Bacteria</taxon>
        <taxon>Bacillati</taxon>
        <taxon>Bacillota</taxon>
        <taxon>Bacilli</taxon>
        <taxon>Bacillales</taxon>
        <taxon>Bacillaceae</taxon>
        <taxon>Aquibacillus</taxon>
    </lineage>
</organism>
<comment type="caution">
    <text evidence="3">The sequence shown here is derived from an EMBL/GenBank/DDBJ whole genome shotgun (WGS) entry which is preliminary data.</text>
</comment>
<evidence type="ECO:0000313" key="4">
    <source>
        <dbReference type="Proteomes" id="UP001145072"/>
    </source>
</evidence>
<dbReference type="Pfam" id="PF16107">
    <property type="entry name" value="DUF4825"/>
    <property type="match status" value="1"/>
</dbReference>
<accession>A0A9X3WJ63</accession>
<feature type="domain" description="DUF4825" evidence="2">
    <location>
        <begin position="45"/>
        <end position="132"/>
    </location>
</feature>
<dbReference type="AlphaFoldDB" id="A0A9X3WJ63"/>
<proteinExistence type="predicted"/>
<evidence type="ECO:0000259" key="2">
    <source>
        <dbReference type="Pfam" id="PF16107"/>
    </source>
</evidence>
<evidence type="ECO:0000256" key="1">
    <source>
        <dbReference type="SAM" id="SignalP"/>
    </source>
</evidence>